<gene>
    <name evidence="3" type="ORF">POM88_036707</name>
</gene>
<keyword evidence="2" id="KW-1133">Transmembrane helix</keyword>
<dbReference type="InterPro" id="IPR010471">
    <property type="entry name" value="DUF1068"/>
</dbReference>
<evidence type="ECO:0000256" key="1">
    <source>
        <dbReference type="SAM" id="MobiDB-lite"/>
    </source>
</evidence>
<dbReference type="Proteomes" id="UP001237642">
    <property type="component" value="Unassembled WGS sequence"/>
</dbReference>
<reference evidence="3" key="2">
    <citation type="submission" date="2023-05" db="EMBL/GenBank/DDBJ databases">
        <authorList>
            <person name="Schelkunov M.I."/>
        </authorList>
    </citation>
    <scope>NUCLEOTIDE SEQUENCE</scope>
    <source>
        <strain evidence="3">Hsosn_3</strain>
        <tissue evidence="3">Leaf</tissue>
    </source>
</reference>
<keyword evidence="2" id="KW-0812">Transmembrane</keyword>
<keyword evidence="2" id="KW-0472">Membrane</keyword>
<dbReference type="Pfam" id="PF06364">
    <property type="entry name" value="DUF1068"/>
    <property type="match status" value="1"/>
</dbReference>
<name>A0AAD8HR65_9APIA</name>
<dbReference type="PANTHER" id="PTHR32254">
    <property type="entry name" value="EXPRESSED PROTEIN"/>
    <property type="match status" value="1"/>
</dbReference>
<protein>
    <submittedName>
        <fullName evidence="3">Hydroperoxide lyase</fullName>
    </submittedName>
</protein>
<comment type="caution">
    <text evidence="3">The sequence shown here is derived from an EMBL/GenBank/DDBJ whole genome shotgun (WGS) entry which is preliminary data.</text>
</comment>
<organism evidence="3 4">
    <name type="scientific">Heracleum sosnowskyi</name>
    <dbReference type="NCBI Taxonomy" id="360622"/>
    <lineage>
        <taxon>Eukaryota</taxon>
        <taxon>Viridiplantae</taxon>
        <taxon>Streptophyta</taxon>
        <taxon>Embryophyta</taxon>
        <taxon>Tracheophyta</taxon>
        <taxon>Spermatophyta</taxon>
        <taxon>Magnoliopsida</taxon>
        <taxon>eudicotyledons</taxon>
        <taxon>Gunneridae</taxon>
        <taxon>Pentapetalae</taxon>
        <taxon>asterids</taxon>
        <taxon>campanulids</taxon>
        <taxon>Apiales</taxon>
        <taxon>Apiaceae</taxon>
        <taxon>Apioideae</taxon>
        <taxon>apioid superclade</taxon>
        <taxon>Tordylieae</taxon>
        <taxon>Tordyliinae</taxon>
        <taxon>Heracleum</taxon>
    </lineage>
</organism>
<dbReference type="GO" id="GO:0016829">
    <property type="term" value="F:lyase activity"/>
    <property type="evidence" value="ECO:0007669"/>
    <property type="project" value="UniProtKB-KW"/>
</dbReference>
<dbReference type="EMBL" id="JAUIZM010000008">
    <property type="protein sequence ID" value="KAK1370615.1"/>
    <property type="molecule type" value="Genomic_DNA"/>
</dbReference>
<proteinExistence type="predicted"/>
<keyword evidence="3" id="KW-0456">Lyase</keyword>
<sequence>MANSSGNKLFCSPGMFRLVLFLVGLCFFWYTMSMRQQLFRHFSGDSSVKSSCPVCHCDCSSDATLPLPLGISSGTLEECGKDNPETNEEMKKDVITLLTEEISLQKSVINDNLAHTRALIMYARKTSSHYQKEAEKCNTGMETCEEAREKAEAELTEERKLSSLWENRAREKGWQDR</sequence>
<dbReference type="AlphaFoldDB" id="A0AAD8HR65"/>
<keyword evidence="4" id="KW-1185">Reference proteome</keyword>
<accession>A0AAD8HR65</accession>
<reference evidence="3" key="1">
    <citation type="submission" date="2023-02" db="EMBL/GenBank/DDBJ databases">
        <title>Genome of toxic invasive species Heracleum sosnowskyi carries increased number of genes despite the absence of recent whole-genome duplications.</title>
        <authorList>
            <person name="Schelkunov M."/>
            <person name="Shtratnikova V."/>
            <person name="Makarenko M."/>
            <person name="Klepikova A."/>
            <person name="Omelchenko D."/>
            <person name="Novikova G."/>
            <person name="Obukhova E."/>
            <person name="Bogdanov V."/>
            <person name="Penin A."/>
            <person name="Logacheva M."/>
        </authorList>
    </citation>
    <scope>NUCLEOTIDE SEQUENCE</scope>
    <source>
        <strain evidence="3">Hsosn_3</strain>
        <tissue evidence="3">Leaf</tissue>
    </source>
</reference>
<dbReference type="PANTHER" id="PTHR32254:SF6">
    <property type="entry name" value="DUF1068 DOMAIN-CONTAINING PROTEIN"/>
    <property type="match status" value="1"/>
</dbReference>
<evidence type="ECO:0000256" key="2">
    <source>
        <dbReference type="SAM" id="Phobius"/>
    </source>
</evidence>
<feature type="transmembrane region" description="Helical" evidence="2">
    <location>
        <begin position="14"/>
        <end position="32"/>
    </location>
</feature>
<evidence type="ECO:0000313" key="3">
    <source>
        <dbReference type="EMBL" id="KAK1370615.1"/>
    </source>
</evidence>
<evidence type="ECO:0000313" key="4">
    <source>
        <dbReference type="Proteomes" id="UP001237642"/>
    </source>
</evidence>
<feature type="region of interest" description="Disordered" evidence="1">
    <location>
        <begin position="145"/>
        <end position="177"/>
    </location>
</feature>